<organism evidence="2 4">
    <name type="scientific">Photorhabdus thracensis</name>
    <dbReference type="NCBI Taxonomy" id="230089"/>
    <lineage>
        <taxon>Bacteria</taxon>
        <taxon>Pseudomonadati</taxon>
        <taxon>Pseudomonadota</taxon>
        <taxon>Gammaproteobacteria</taxon>
        <taxon>Enterobacterales</taxon>
        <taxon>Morganellaceae</taxon>
        <taxon>Photorhabdus</taxon>
    </lineage>
</organism>
<sequence length="83" mass="8812">MQSRAWSETPMPQSVAGAPLAGSLPPAPAERAPAAQTSWAPFARCRKRRYTDNGTAGKTGLRVRKARQGVLGSAVNAHWKNGV</sequence>
<feature type="compositionally biased region" description="Polar residues" evidence="1">
    <location>
        <begin position="1"/>
        <end position="12"/>
    </location>
</feature>
<evidence type="ECO:0000313" key="4">
    <source>
        <dbReference type="Proteomes" id="UP000034866"/>
    </source>
</evidence>
<feature type="compositionally biased region" description="Low complexity" evidence="1">
    <location>
        <begin position="16"/>
        <end position="35"/>
    </location>
</feature>
<feature type="region of interest" description="Disordered" evidence="1">
    <location>
        <begin position="1"/>
        <end position="60"/>
    </location>
</feature>
<dbReference type="EMBL" id="CP011104">
    <property type="protein sequence ID" value="AKH64124.1"/>
    <property type="molecule type" value="Genomic_DNA"/>
</dbReference>
<dbReference type="Proteomes" id="UP000034866">
    <property type="component" value="Chromosome"/>
</dbReference>
<keyword evidence="4" id="KW-1185">Reference proteome</keyword>
<evidence type="ECO:0000313" key="3">
    <source>
        <dbReference type="EMBL" id="AKH64124.1"/>
    </source>
</evidence>
<accession>A0A0F7LNN2</accession>
<evidence type="ECO:0000256" key="1">
    <source>
        <dbReference type="SAM" id="MobiDB-lite"/>
    </source>
</evidence>
<dbReference type="KEGG" id="ptt:VY86_13135"/>
<dbReference type="PATRIC" id="fig|230089.6.peg.2937"/>
<protein>
    <submittedName>
        <fullName evidence="2">Uncharacterized protein</fullName>
    </submittedName>
</protein>
<dbReference type="AlphaFoldDB" id="A0A0F7LNN2"/>
<evidence type="ECO:0000313" key="2">
    <source>
        <dbReference type="EMBL" id="AKH64120.1"/>
    </source>
</evidence>
<gene>
    <name evidence="2" type="ORF">VY86_13095</name>
    <name evidence="3" type="ORF">VY86_13135</name>
</gene>
<name>A0A0F7LNN2_9GAMM</name>
<proteinExistence type="predicted"/>
<dbReference type="EMBL" id="CP011104">
    <property type="protein sequence ID" value="AKH64120.1"/>
    <property type="molecule type" value="Genomic_DNA"/>
</dbReference>
<reference evidence="4" key="2">
    <citation type="submission" date="2015-03" db="EMBL/GenBank/DDBJ databases">
        <title>Genome sequence of Azospirillum thiophilum strain DSM 21654T.</title>
        <authorList>
            <person name="Kwak Y."/>
            <person name="Shin J.-H."/>
        </authorList>
    </citation>
    <scope>NUCLEOTIDE SEQUENCE [LARGE SCALE GENOMIC DNA]</scope>
    <source>
        <strain evidence="4">DSM 15199</strain>
    </source>
</reference>
<reference evidence="2 4" key="1">
    <citation type="journal article" date="2015" name="J. Biotechnol.">
        <title>Complete genome sequence of Photorhabdus temperata subsp. thracensis 39-8(T), an entomopathogenic bacterium for the improved commercial bioinsecticide.</title>
        <authorList>
            <person name="Kwak Y."/>
            <person name="Shin J.H."/>
        </authorList>
    </citation>
    <scope>NUCLEOTIDE SEQUENCE [LARGE SCALE GENOMIC DNA]</scope>
    <source>
        <strain evidence="2 4">DSM 15199</strain>
    </source>
</reference>
<dbReference type="KEGG" id="ptt:VY86_13095"/>